<accession>A0ABX5L126</accession>
<evidence type="ECO:0000313" key="3">
    <source>
        <dbReference type="Proteomes" id="UP000245217"/>
    </source>
</evidence>
<sequence>MEKKAKKQNRPLEVVILLCGALRAIKDERFCLEEVKVPEDESSPAFMLYELIFLIKFIKSVLFCLYVCLYRDIFI</sequence>
<organism evidence="2 3">
    <name type="scientific">Ignatzschineria cameli</name>
    <dbReference type="NCBI Taxonomy" id="2182793"/>
    <lineage>
        <taxon>Bacteria</taxon>
        <taxon>Pseudomonadati</taxon>
        <taxon>Pseudomonadota</taxon>
        <taxon>Gammaproteobacteria</taxon>
        <taxon>Cardiobacteriales</taxon>
        <taxon>Ignatzschineriaceae</taxon>
        <taxon>Ignatzschineria</taxon>
    </lineage>
</organism>
<evidence type="ECO:0000313" key="2">
    <source>
        <dbReference type="EMBL" id="PWD93188.1"/>
    </source>
</evidence>
<gene>
    <name evidence="2" type="ORF">DC078_05070</name>
</gene>
<proteinExistence type="predicted"/>
<keyword evidence="1" id="KW-0472">Membrane</keyword>
<dbReference type="EMBL" id="QEWV01000003">
    <property type="protein sequence ID" value="PWD93188.1"/>
    <property type="molecule type" value="Genomic_DNA"/>
</dbReference>
<evidence type="ECO:0000256" key="1">
    <source>
        <dbReference type="SAM" id="Phobius"/>
    </source>
</evidence>
<reference evidence="3" key="1">
    <citation type="submission" date="2018-05" db="EMBL/GenBank/DDBJ databases">
        <title>Ignatzschineria dubaiensis sp. nov., isolated from necrotic foot tissues of dromedaries (Camelus dromedarius) and associated maggots in Dubai, United Arab Emirates.</title>
        <authorList>
            <person name="Tsang C.C."/>
            <person name="Tang J.Y.M."/>
            <person name="Fong J.Y.H."/>
            <person name="Kinne J."/>
            <person name="Lee H.H."/>
            <person name="Joseph M."/>
            <person name="Jose S."/>
            <person name="Schuster R.K."/>
            <person name="Tang Y."/>
            <person name="Sivakumar S."/>
            <person name="Chen J.H.K."/>
            <person name="Teng J.L.L."/>
            <person name="Lau S.K.P."/>
            <person name="Wernery U."/>
            <person name="Woo P.C.Y."/>
        </authorList>
    </citation>
    <scope>NUCLEOTIDE SEQUENCE [LARGE SCALE GENOMIC DNA]</scope>
    <source>
        <strain evidence="3">UAE-HKU58</strain>
    </source>
</reference>
<feature type="transmembrane region" description="Helical" evidence="1">
    <location>
        <begin position="48"/>
        <end position="69"/>
    </location>
</feature>
<keyword evidence="1" id="KW-0812">Transmembrane</keyword>
<protein>
    <submittedName>
        <fullName evidence="2">Uncharacterized protein</fullName>
    </submittedName>
</protein>
<dbReference type="Proteomes" id="UP000245217">
    <property type="component" value="Unassembled WGS sequence"/>
</dbReference>
<keyword evidence="1" id="KW-1133">Transmembrane helix</keyword>
<keyword evidence="3" id="KW-1185">Reference proteome</keyword>
<comment type="caution">
    <text evidence="2">The sequence shown here is derived from an EMBL/GenBank/DDBJ whole genome shotgun (WGS) entry which is preliminary data.</text>
</comment>
<name>A0ABX5L126_9GAMM</name>